<protein>
    <submittedName>
        <fullName evidence="3">Casein kinase II subunit alpha-1</fullName>
    </submittedName>
</protein>
<evidence type="ECO:0000256" key="2">
    <source>
        <dbReference type="ARBA" id="ARBA00022840"/>
    </source>
</evidence>
<dbReference type="Gene3D" id="1.10.510.10">
    <property type="entry name" value="Transferase(Phosphotransferase) domain 1"/>
    <property type="match status" value="1"/>
</dbReference>
<name>A0A438DY17_VITVI</name>
<keyword evidence="1" id="KW-0547">Nucleotide-binding</keyword>
<evidence type="ECO:0000313" key="4">
    <source>
        <dbReference type="Proteomes" id="UP000288805"/>
    </source>
</evidence>
<dbReference type="GO" id="GO:0005524">
    <property type="term" value="F:ATP binding"/>
    <property type="evidence" value="ECO:0007669"/>
    <property type="project" value="UniProtKB-KW"/>
</dbReference>
<dbReference type="GO" id="GO:0004674">
    <property type="term" value="F:protein serine/threonine kinase activity"/>
    <property type="evidence" value="ECO:0007669"/>
    <property type="project" value="InterPro"/>
</dbReference>
<organism evidence="3 4">
    <name type="scientific">Vitis vinifera</name>
    <name type="common">Grape</name>
    <dbReference type="NCBI Taxonomy" id="29760"/>
    <lineage>
        <taxon>Eukaryota</taxon>
        <taxon>Viridiplantae</taxon>
        <taxon>Streptophyta</taxon>
        <taxon>Embryophyta</taxon>
        <taxon>Tracheophyta</taxon>
        <taxon>Spermatophyta</taxon>
        <taxon>Magnoliopsida</taxon>
        <taxon>eudicotyledons</taxon>
        <taxon>Gunneridae</taxon>
        <taxon>Pentapetalae</taxon>
        <taxon>rosids</taxon>
        <taxon>Vitales</taxon>
        <taxon>Vitaceae</taxon>
        <taxon>Viteae</taxon>
        <taxon>Vitis</taxon>
    </lineage>
</organism>
<comment type="caution">
    <text evidence="3">The sequence shown here is derived from an EMBL/GenBank/DDBJ whole genome shotgun (WGS) entry which is preliminary data.</text>
</comment>
<keyword evidence="3" id="KW-0808">Transferase</keyword>
<evidence type="ECO:0000313" key="3">
    <source>
        <dbReference type="EMBL" id="RVW40406.1"/>
    </source>
</evidence>
<dbReference type="EMBL" id="QGNW01001459">
    <property type="protein sequence ID" value="RVW40406.1"/>
    <property type="molecule type" value="Genomic_DNA"/>
</dbReference>
<dbReference type="PANTHER" id="PTHR24054:SF58">
    <property type="entry name" value="PROTEIN KINASE DOMAIN-CONTAINING PROTEIN"/>
    <property type="match status" value="1"/>
</dbReference>
<accession>A0A438DY17</accession>
<proteinExistence type="predicted"/>
<keyword evidence="2" id="KW-0067">ATP-binding</keyword>
<evidence type="ECO:0000256" key="1">
    <source>
        <dbReference type="ARBA" id="ARBA00022741"/>
    </source>
</evidence>
<dbReference type="PANTHER" id="PTHR24054">
    <property type="entry name" value="CASEIN KINASE II SUBUNIT ALPHA"/>
    <property type="match status" value="1"/>
</dbReference>
<reference evidence="3 4" key="1">
    <citation type="journal article" date="2018" name="PLoS Genet.">
        <title>Population sequencing reveals clonal diversity and ancestral inbreeding in the grapevine cultivar Chardonnay.</title>
        <authorList>
            <person name="Roach M.J."/>
            <person name="Johnson D.L."/>
            <person name="Bohlmann J."/>
            <person name="van Vuuren H.J."/>
            <person name="Jones S.J."/>
            <person name="Pretorius I.S."/>
            <person name="Schmidt S.A."/>
            <person name="Borneman A.R."/>
        </authorList>
    </citation>
    <scope>NUCLEOTIDE SEQUENCE [LARGE SCALE GENOMIC DNA]</scope>
    <source>
        <strain evidence="4">cv. Chardonnay</strain>
        <tissue evidence="3">Leaf</tissue>
    </source>
</reference>
<sequence>MVDRKRSYAEFLVLGTDELNAYLNKYRLELDPQLDALVGRHSRKPWSRFINPDNQHLFSPEAIDFLDKLLRYDHQDRLTAREAMRGWKLATKGSLGSPLEGCGMKVEGATNWRSCTATKLEDSCFIQFLGEAVWIESKTEEGRKFFKRLGDACGGSGTMDEETMEKCHLKWTRILVKSSGRKAPGQLLVVDREVVFVIQLWWEFSPWLTRVALGLEPILAAHTMMKVAVFSSRVDSSKASEFSGSPCGMLGLTSSMDLVVGDGSPCKQPDDQLKKGLSFFGTGCSQADCQHCHNLSSGLLITDCHGLKPTLAKPENLRLAH</sequence>
<keyword evidence="3" id="KW-0418">Kinase</keyword>
<dbReference type="InterPro" id="IPR011009">
    <property type="entry name" value="Kinase-like_dom_sf"/>
</dbReference>
<dbReference type="Proteomes" id="UP000288805">
    <property type="component" value="Unassembled WGS sequence"/>
</dbReference>
<dbReference type="AlphaFoldDB" id="A0A438DY17"/>
<dbReference type="SUPFAM" id="SSF56112">
    <property type="entry name" value="Protein kinase-like (PK-like)"/>
    <property type="match status" value="1"/>
</dbReference>
<dbReference type="InterPro" id="IPR045216">
    <property type="entry name" value="CK2_alpha"/>
</dbReference>
<gene>
    <name evidence="3" type="primary">CKA1_0</name>
    <name evidence="3" type="ORF">CK203_090048</name>
</gene>